<dbReference type="WBParaSite" id="ACRNAN_scaffold14157.g23828.t1">
    <property type="protein sequence ID" value="ACRNAN_scaffold14157.g23828.t1"/>
    <property type="gene ID" value="ACRNAN_scaffold14157.g23828"/>
</dbReference>
<organism evidence="1 2">
    <name type="scientific">Acrobeloides nanus</name>
    <dbReference type="NCBI Taxonomy" id="290746"/>
    <lineage>
        <taxon>Eukaryota</taxon>
        <taxon>Metazoa</taxon>
        <taxon>Ecdysozoa</taxon>
        <taxon>Nematoda</taxon>
        <taxon>Chromadorea</taxon>
        <taxon>Rhabditida</taxon>
        <taxon>Tylenchina</taxon>
        <taxon>Cephalobomorpha</taxon>
        <taxon>Cephaloboidea</taxon>
        <taxon>Cephalobidae</taxon>
        <taxon>Acrobeloides</taxon>
    </lineage>
</organism>
<name>A0A914CVA5_9BILA</name>
<evidence type="ECO:0000313" key="2">
    <source>
        <dbReference type="WBParaSite" id="ACRNAN_scaffold14157.g23828.t1"/>
    </source>
</evidence>
<dbReference type="InterPro" id="IPR029058">
    <property type="entry name" value="AB_hydrolase_fold"/>
</dbReference>
<protein>
    <submittedName>
        <fullName evidence="2">Uncharacterized protein</fullName>
    </submittedName>
</protein>
<dbReference type="Gene3D" id="3.40.50.1820">
    <property type="entry name" value="alpha/beta hydrolase"/>
    <property type="match status" value="1"/>
</dbReference>
<dbReference type="Proteomes" id="UP000887540">
    <property type="component" value="Unplaced"/>
</dbReference>
<dbReference type="AlphaFoldDB" id="A0A914CVA5"/>
<reference evidence="2" key="1">
    <citation type="submission" date="2022-11" db="UniProtKB">
        <authorList>
            <consortium name="WormBaseParasite"/>
        </authorList>
    </citation>
    <scope>IDENTIFICATION</scope>
</reference>
<proteinExistence type="predicted"/>
<dbReference type="SUPFAM" id="SSF53474">
    <property type="entry name" value="alpha/beta-Hydrolases"/>
    <property type="match status" value="1"/>
</dbReference>
<sequence length="147" mass="17253">MWNSGNYSALKDCLYNINVSDGIRFEEIVLGSTLDYSLGNAICWDMVQDNNFFPGVPRTLYKQRTEKPMIIGTCKDEWAYWETARIRENHTAWNNYTKVYAESFIADKFVNFFGDQSQIAIELLENLYIDYGTKDDDYLAWFKFVVD</sequence>
<keyword evidence="1" id="KW-1185">Reference proteome</keyword>
<accession>A0A914CVA5</accession>
<evidence type="ECO:0000313" key="1">
    <source>
        <dbReference type="Proteomes" id="UP000887540"/>
    </source>
</evidence>